<comment type="caution">
    <text evidence="3">The sequence shown here is derived from an EMBL/GenBank/DDBJ whole genome shotgun (WGS) entry which is preliminary data.</text>
</comment>
<dbReference type="InterPro" id="IPR000757">
    <property type="entry name" value="Beta-glucanase-like"/>
</dbReference>
<reference evidence="3" key="1">
    <citation type="submission" date="2020-02" db="EMBL/GenBank/DDBJ databases">
        <authorList>
            <person name="Palmer J.M."/>
        </authorList>
    </citation>
    <scope>NUCLEOTIDE SEQUENCE</scope>
    <source>
        <strain evidence="3">EPUS1.4</strain>
        <tissue evidence="3">Thallus</tissue>
    </source>
</reference>
<name>A0A8H7AJJ2_9EURO</name>
<feature type="region of interest" description="Disordered" evidence="1">
    <location>
        <begin position="1"/>
        <end position="32"/>
    </location>
</feature>
<dbReference type="OrthoDB" id="4388755at2759"/>
<sequence>MASSHAHPTTPHSSNTSSSAAPVAESADPSKQGCQWHVPGVGYFTHMSKFTFDSTTLPAGLKANVHTVGGNAPFNRCFTTSNVYIDNGFLTLRVPGGQTQSPIECGEVQTTFTDILHASVRTRAIFSKVPGTCTGMFLYKNDNQETDIEYLSDPKSLSNNGVGAPILLHYTNQASMAGKDATYSTGPGHDDITTTIHEYRLDWIPGRTSFYLDGVLQKSFTTNVPTQAGPWLWNHWTNGDEGWSVGPPAVDSLFRIRDIVMYYNRTSTEGTCGP</sequence>
<dbReference type="Pfam" id="PF00722">
    <property type="entry name" value="Glyco_hydro_16"/>
    <property type="match status" value="1"/>
</dbReference>
<evidence type="ECO:0000259" key="2">
    <source>
        <dbReference type="PROSITE" id="PS51762"/>
    </source>
</evidence>
<dbReference type="EMBL" id="JAACFV010000032">
    <property type="protein sequence ID" value="KAF7510273.1"/>
    <property type="molecule type" value="Genomic_DNA"/>
</dbReference>
<dbReference type="PANTHER" id="PTHR38121">
    <property type="entry name" value="GH16 DOMAIN-CONTAINING PROTEIN"/>
    <property type="match status" value="1"/>
</dbReference>
<accession>A0A8H7AJJ2</accession>
<dbReference type="SUPFAM" id="SSF49899">
    <property type="entry name" value="Concanavalin A-like lectins/glucanases"/>
    <property type="match status" value="1"/>
</dbReference>
<dbReference type="PANTHER" id="PTHR38121:SF2">
    <property type="entry name" value="ACYLTRANSFERASE 3 DOMAIN-CONTAINING PROTEIN"/>
    <property type="match status" value="1"/>
</dbReference>
<proteinExistence type="predicted"/>
<evidence type="ECO:0000313" key="3">
    <source>
        <dbReference type="EMBL" id="KAF7510273.1"/>
    </source>
</evidence>
<dbReference type="PROSITE" id="PS51762">
    <property type="entry name" value="GH16_2"/>
    <property type="match status" value="1"/>
</dbReference>
<dbReference type="GO" id="GO:0004553">
    <property type="term" value="F:hydrolase activity, hydrolyzing O-glycosyl compounds"/>
    <property type="evidence" value="ECO:0007669"/>
    <property type="project" value="InterPro"/>
</dbReference>
<dbReference type="Gene3D" id="2.60.120.200">
    <property type="match status" value="1"/>
</dbReference>
<dbReference type="AlphaFoldDB" id="A0A8H7AJJ2"/>
<keyword evidence="4" id="KW-1185">Reference proteome</keyword>
<evidence type="ECO:0000313" key="4">
    <source>
        <dbReference type="Proteomes" id="UP000606974"/>
    </source>
</evidence>
<feature type="domain" description="GH16" evidence="2">
    <location>
        <begin position="16"/>
        <end position="267"/>
    </location>
</feature>
<dbReference type="CDD" id="cd00413">
    <property type="entry name" value="Glyco_hydrolase_16"/>
    <property type="match status" value="1"/>
</dbReference>
<organism evidence="3 4">
    <name type="scientific">Endocarpon pusillum</name>
    <dbReference type="NCBI Taxonomy" id="364733"/>
    <lineage>
        <taxon>Eukaryota</taxon>
        <taxon>Fungi</taxon>
        <taxon>Dikarya</taxon>
        <taxon>Ascomycota</taxon>
        <taxon>Pezizomycotina</taxon>
        <taxon>Eurotiomycetes</taxon>
        <taxon>Chaetothyriomycetidae</taxon>
        <taxon>Verrucariales</taxon>
        <taxon>Verrucariaceae</taxon>
        <taxon>Endocarpon</taxon>
    </lineage>
</organism>
<gene>
    <name evidence="3" type="ORF">GJ744_006969</name>
</gene>
<feature type="compositionally biased region" description="Low complexity" evidence="1">
    <location>
        <begin position="1"/>
        <end position="22"/>
    </location>
</feature>
<dbReference type="InterPro" id="IPR013320">
    <property type="entry name" value="ConA-like_dom_sf"/>
</dbReference>
<protein>
    <recommendedName>
        <fullName evidence="2">GH16 domain-containing protein</fullName>
    </recommendedName>
</protein>
<dbReference type="Proteomes" id="UP000606974">
    <property type="component" value="Unassembled WGS sequence"/>
</dbReference>
<dbReference type="GO" id="GO:0005975">
    <property type="term" value="P:carbohydrate metabolic process"/>
    <property type="evidence" value="ECO:0007669"/>
    <property type="project" value="InterPro"/>
</dbReference>
<evidence type="ECO:0000256" key="1">
    <source>
        <dbReference type="SAM" id="MobiDB-lite"/>
    </source>
</evidence>